<accession>A0AAF0UUI6</accession>
<dbReference type="EMBL" id="CP133621">
    <property type="protein sequence ID" value="WMV51644.1"/>
    <property type="molecule type" value="Genomic_DNA"/>
</dbReference>
<keyword evidence="2" id="KW-1185">Reference proteome</keyword>
<proteinExistence type="predicted"/>
<gene>
    <name evidence="1" type="ORF">MTR67_045029</name>
</gene>
<organism evidence="1 2">
    <name type="scientific">Solanum verrucosum</name>
    <dbReference type="NCBI Taxonomy" id="315347"/>
    <lineage>
        <taxon>Eukaryota</taxon>
        <taxon>Viridiplantae</taxon>
        <taxon>Streptophyta</taxon>
        <taxon>Embryophyta</taxon>
        <taxon>Tracheophyta</taxon>
        <taxon>Spermatophyta</taxon>
        <taxon>Magnoliopsida</taxon>
        <taxon>eudicotyledons</taxon>
        <taxon>Gunneridae</taxon>
        <taxon>Pentapetalae</taxon>
        <taxon>asterids</taxon>
        <taxon>lamiids</taxon>
        <taxon>Solanales</taxon>
        <taxon>Solanaceae</taxon>
        <taxon>Solanoideae</taxon>
        <taxon>Solaneae</taxon>
        <taxon>Solanum</taxon>
    </lineage>
</organism>
<dbReference type="PANTHER" id="PTHR31061:SF28">
    <property type="entry name" value="HEPARAN-ALPHA-GLUCOSAMINIDE N-ACETYLTRANSFERASE-LIKE"/>
    <property type="match status" value="1"/>
</dbReference>
<dbReference type="AlphaFoldDB" id="A0AAF0UUI6"/>
<sequence>MEHNQINRELKLLLIVPSKALVAGQFFSLVEPCIMFLLSAIYCGLLYGLYVPDWQFSVSQSTGSTIYELTAVKCSVRGDLRPAYLTVSPFMSYISLSQECNGFNSDTVSESMPSWCHAAFDPEGIVRFGEGPDHKGLLYAALPCIFARDLKSIPRLELEFTTAAAAIGNLKSTVATAVAASSRLLLLLRRAACLVARQALVAFLPPLVVQNTESTRPSESTLTGFNHRQPTSDLPGGVPLVGSPTALVPFAIDAKDSIALLPLLTEFQKLNLLAGEVDCLVGKLSESSGTWMGDVELKRQDPQKNERVTGLPCTHRHMGESHQQIRLLPGV</sequence>
<name>A0AAF0UUI6_SOLVR</name>
<protein>
    <submittedName>
        <fullName evidence="1">Uncharacterized protein</fullName>
    </submittedName>
</protein>
<dbReference type="PANTHER" id="PTHR31061">
    <property type="entry name" value="LD22376P"/>
    <property type="match status" value="1"/>
</dbReference>
<reference evidence="1" key="1">
    <citation type="submission" date="2023-08" db="EMBL/GenBank/DDBJ databases">
        <title>A de novo genome assembly of Solanum verrucosum Schlechtendal, a Mexican diploid species geographically isolated from the other diploid A-genome species in potato relatives.</title>
        <authorList>
            <person name="Hosaka K."/>
        </authorList>
    </citation>
    <scope>NUCLEOTIDE SEQUENCE</scope>
    <source>
        <tissue evidence="1">Young leaves</tissue>
    </source>
</reference>
<evidence type="ECO:0000313" key="1">
    <source>
        <dbReference type="EMBL" id="WMV51644.1"/>
    </source>
</evidence>
<evidence type="ECO:0000313" key="2">
    <source>
        <dbReference type="Proteomes" id="UP001234989"/>
    </source>
</evidence>
<dbReference type="Proteomes" id="UP001234989">
    <property type="component" value="Chromosome 10"/>
</dbReference>